<proteinExistence type="predicted"/>
<dbReference type="InterPro" id="IPR053870">
    <property type="entry name" value="TiaS-like_TCKD"/>
</dbReference>
<dbReference type="InterPro" id="IPR013696">
    <property type="entry name" value="TiaS_FLD"/>
</dbReference>
<dbReference type="Pfam" id="PF22641">
    <property type="entry name" value="TiaS_TCKD"/>
    <property type="match status" value="1"/>
</dbReference>
<dbReference type="PANTHER" id="PTHR40705:SF2">
    <property type="entry name" value="DUF1743 DOMAIN-CONTAINING PROTEIN"/>
    <property type="match status" value="1"/>
</dbReference>
<dbReference type="EMBL" id="UINC01143587">
    <property type="protein sequence ID" value="SVD32588.1"/>
    <property type="molecule type" value="Genomic_DNA"/>
</dbReference>
<dbReference type="Gene3D" id="3.30.70.2200">
    <property type="match status" value="1"/>
</dbReference>
<sequence>MLHIGIDDTDSVKGGCTTWVGTEIIAELSEFDLICHPRLVRLNPNVPWKTRGNGAVAFTFGKGVGPKQKIGVFQNLEIFAFEKGRDIKYDKNEVIERISKLVSKHSYPDSQPGVVISDSFLPEGLYWQGVTSIVSKEMLSDAIVGASTFGLRGSRGICGAACSLAWSGNSNNMNKIPHTWELIGYRAEDKWGTNRDISSNTVQNISNLDGVFSCNDLDGKVAMVPNSPCPVLWGFRGTKAEILIDNFQNLGPEKPDRWLLYKTN</sequence>
<dbReference type="PANTHER" id="PTHR40705">
    <property type="entry name" value="TRNA(ILE2) 2-AGMATINYLCYTIDINE SYNTHETASE TIAS"/>
    <property type="match status" value="1"/>
</dbReference>
<feature type="domain" description="TiaS-like TCKD" evidence="2">
    <location>
        <begin position="4"/>
        <end position="143"/>
    </location>
</feature>
<dbReference type="Gene3D" id="3.90.600.20">
    <property type="match status" value="1"/>
</dbReference>
<organism evidence="3">
    <name type="scientific">marine metagenome</name>
    <dbReference type="NCBI Taxonomy" id="408172"/>
    <lineage>
        <taxon>unclassified sequences</taxon>
        <taxon>metagenomes</taxon>
        <taxon>ecological metagenomes</taxon>
    </lineage>
</organism>
<evidence type="ECO:0000259" key="2">
    <source>
        <dbReference type="Pfam" id="PF22641"/>
    </source>
</evidence>
<reference evidence="3" key="1">
    <citation type="submission" date="2018-05" db="EMBL/GenBank/DDBJ databases">
        <authorList>
            <person name="Lanie J.A."/>
            <person name="Ng W.-L."/>
            <person name="Kazmierczak K.M."/>
            <person name="Andrzejewski T.M."/>
            <person name="Davidsen T.M."/>
            <person name="Wayne K.J."/>
            <person name="Tettelin H."/>
            <person name="Glass J.I."/>
            <person name="Rusch D."/>
            <person name="Podicherti R."/>
            <person name="Tsui H.-C.T."/>
            <person name="Winkler M.E."/>
        </authorList>
    </citation>
    <scope>NUCLEOTIDE SEQUENCE</scope>
</reference>
<protein>
    <submittedName>
        <fullName evidence="3">Uncharacterized protein</fullName>
    </submittedName>
</protein>
<gene>
    <name evidence="3" type="ORF">METZ01_LOCUS385442</name>
</gene>
<dbReference type="AlphaFoldDB" id="A0A382UFV6"/>
<evidence type="ECO:0000259" key="1">
    <source>
        <dbReference type="Pfam" id="PF08489"/>
    </source>
</evidence>
<evidence type="ECO:0000313" key="3">
    <source>
        <dbReference type="EMBL" id="SVD32588.1"/>
    </source>
</evidence>
<name>A0A382UFV6_9ZZZZ</name>
<dbReference type="Pfam" id="PF08489">
    <property type="entry name" value="TiaS_FLD"/>
    <property type="match status" value="1"/>
</dbReference>
<feature type="domain" description="TiaS FLD" evidence="1">
    <location>
        <begin position="155"/>
        <end position="264"/>
    </location>
</feature>
<feature type="non-terminal residue" evidence="3">
    <location>
        <position position="264"/>
    </location>
</feature>
<accession>A0A382UFV6</accession>